<dbReference type="PANTHER" id="PTHR30289:SF1">
    <property type="entry name" value="PEBP (PHOSPHATIDYLETHANOLAMINE-BINDING PROTEIN) FAMILY PROTEIN"/>
    <property type="match status" value="1"/>
</dbReference>
<dbReference type="Pfam" id="PF01161">
    <property type="entry name" value="PBP"/>
    <property type="match status" value="1"/>
</dbReference>
<comment type="caution">
    <text evidence="2">The sequence shown here is derived from an EMBL/GenBank/DDBJ whole genome shotgun (WGS) entry which is preliminary data.</text>
</comment>
<accession>A0AAV2VRR6</accession>
<reference evidence="2 3" key="1">
    <citation type="journal article" date="2013" name="ISME J.">
        <title>Comparative genomics of pathogenic lineages of Vibrio nigripulchritudo identifies virulence-associated traits.</title>
        <authorList>
            <person name="Goudenege D."/>
            <person name="Labreuche Y."/>
            <person name="Krin E."/>
            <person name="Ansquer D."/>
            <person name="Mangenot S."/>
            <person name="Calteau A."/>
            <person name="Medigue C."/>
            <person name="Mazel D."/>
            <person name="Polz M.F."/>
            <person name="Le Roux F."/>
        </authorList>
    </citation>
    <scope>NUCLEOTIDE SEQUENCE [LARGE SCALE GENOMIC DNA]</scope>
    <source>
        <strain evidence="2 3">SOn1</strain>
    </source>
</reference>
<dbReference type="EMBL" id="CAOF01000120">
    <property type="protein sequence ID" value="CCO47356.1"/>
    <property type="molecule type" value="Genomic_DNA"/>
</dbReference>
<dbReference type="NCBIfam" id="TIGR00481">
    <property type="entry name" value="YbhB/YbcL family Raf kinase inhibitor-like protein"/>
    <property type="match status" value="1"/>
</dbReference>
<evidence type="ECO:0000256" key="1">
    <source>
        <dbReference type="SAM" id="SignalP"/>
    </source>
</evidence>
<sequence length="177" mass="19165">MKAQYLALMLTAISMNSAAFTLTSSDIQEGSRMDNTFEFKGFGCDGDNLSPALSWKDAPKDTKSFAITVYDPDAPTGSGWWHWVTTDIPANVTHLKRGASTQVSFEGKERKSDYGVLGFGGACPPKGHGMHRYQFTVWALPTPTLNVPDNASNAIVGYTLNSTSLGKATLTATYVRE</sequence>
<dbReference type="SUPFAM" id="SSF49777">
    <property type="entry name" value="PEBP-like"/>
    <property type="match status" value="1"/>
</dbReference>
<protein>
    <submittedName>
        <fullName evidence="2">Phosphatidylethanolamine-binding protein PEBP</fullName>
    </submittedName>
</protein>
<dbReference type="PANTHER" id="PTHR30289">
    <property type="entry name" value="UNCHARACTERIZED PROTEIN YBCL-RELATED"/>
    <property type="match status" value="1"/>
</dbReference>
<feature type="chain" id="PRO_5043393869" evidence="1">
    <location>
        <begin position="20"/>
        <end position="177"/>
    </location>
</feature>
<evidence type="ECO:0000313" key="2">
    <source>
        <dbReference type="EMBL" id="CCO47356.1"/>
    </source>
</evidence>
<dbReference type="Gene3D" id="3.90.280.10">
    <property type="entry name" value="PEBP-like"/>
    <property type="match status" value="1"/>
</dbReference>
<dbReference type="InterPro" id="IPR005247">
    <property type="entry name" value="YbhB_YbcL/LppC-like"/>
</dbReference>
<name>A0AAV2VRR6_9VIBR</name>
<dbReference type="InterPro" id="IPR008914">
    <property type="entry name" value="PEBP"/>
</dbReference>
<evidence type="ECO:0000313" key="3">
    <source>
        <dbReference type="Proteomes" id="UP000018211"/>
    </source>
</evidence>
<dbReference type="InterPro" id="IPR036610">
    <property type="entry name" value="PEBP-like_sf"/>
</dbReference>
<proteinExistence type="predicted"/>
<dbReference type="AlphaFoldDB" id="A0AAV2VRR6"/>
<dbReference type="RefSeq" id="WP_022612193.1">
    <property type="nucleotide sequence ID" value="NZ_LK391965.1"/>
</dbReference>
<organism evidence="2 3">
    <name type="scientific">Vibrio nigripulchritudo SOn1</name>
    <dbReference type="NCBI Taxonomy" id="1238450"/>
    <lineage>
        <taxon>Bacteria</taxon>
        <taxon>Pseudomonadati</taxon>
        <taxon>Pseudomonadota</taxon>
        <taxon>Gammaproteobacteria</taxon>
        <taxon>Vibrionales</taxon>
        <taxon>Vibrionaceae</taxon>
        <taxon>Vibrio</taxon>
    </lineage>
</organism>
<gene>
    <name evidence="2" type="ORF">VIBNISOn1_30047</name>
</gene>
<dbReference type="Proteomes" id="UP000018211">
    <property type="component" value="Unassembled WGS sequence"/>
</dbReference>
<keyword evidence="1" id="KW-0732">Signal</keyword>
<feature type="signal peptide" evidence="1">
    <location>
        <begin position="1"/>
        <end position="19"/>
    </location>
</feature>
<dbReference type="CDD" id="cd00865">
    <property type="entry name" value="PEBP_bact_arch"/>
    <property type="match status" value="1"/>
</dbReference>